<dbReference type="EC" id="2.7.13.3" evidence="2"/>
<dbReference type="eggNOG" id="COG0457">
    <property type="taxonomic scope" value="Bacteria"/>
</dbReference>
<keyword evidence="5" id="KW-0732">Signal</keyword>
<feature type="transmembrane region" description="Helical" evidence="4">
    <location>
        <begin position="426"/>
        <end position="446"/>
    </location>
</feature>
<keyword evidence="3" id="KW-0597">Phosphoprotein</keyword>
<dbReference type="PROSITE" id="PS50109">
    <property type="entry name" value="HIS_KIN"/>
    <property type="match status" value="1"/>
</dbReference>
<evidence type="ECO:0000256" key="3">
    <source>
        <dbReference type="ARBA" id="ARBA00022553"/>
    </source>
</evidence>
<dbReference type="Pfam" id="PF02518">
    <property type="entry name" value="HATPase_c"/>
    <property type="match status" value="1"/>
</dbReference>
<dbReference type="HOGENOM" id="CLU_396821_0_0_10"/>
<dbReference type="KEGG" id="oho:Oweho_0355"/>
<dbReference type="SUPFAM" id="SSF48452">
    <property type="entry name" value="TPR-like"/>
    <property type="match status" value="2"/>
</dbReference>
<evidence type="ECO:0000313" key="7">
    <source>
        <dbReference type="EMBL" id="AEV31376.1"/>
    </source>
</evidence>
<dbReference type="CDD" id="cd00075">
    <property type="entry name" value="HATPase"/>
    <property type="match status" value="1"/>
</dbReference>
<dbReference type="InterPro" id="IPR011990">
    <property type="entry name" value="TPR-like_helical_dom_sf"/>
</dbReference>
<evidence type="ECO:0000256" key="2">
    <source>
        <dbReference type="ARBA" id="ARBA00012438"/>
    </source>
</evidence>
<organism evidence="7 8">
    <name type="scientific">Owenweeksia hongkongensis (strain DSM 17368 / CIP 108786 / JCM 12287 / NRRL B-23963 / UST20020801)</name>
    <dbReference type="NCBI Taxonomy" id="926562"/>
    <lineage>
        <taxon>Bacteria</taxon>
        <taxon>Pseudomonadati</taxon>
        <taxon>Bacteroidota</taxon>
        <taxon>Flavobacteriia</taxon>
        <taxon>Flavobacteriales</taxon>
        <taxon>Owenweeksiaceae</taxon>
        <taxon>Owenweeksia</taxon>
    </lineage>
</organism>
<dbReference type="InterPro" id="IPR036890">
    <property type="entry name" value="HATPase_C_sf"/>
</dbReference>
<dbReference type="InterPro" id="IPR004358">
    <property type="entry name" value="Sig_transdc_His_kin-like_C"/>
</dbReference>
<dbReference type="EMBL" id="CP003156">
    <property type="protein sequence ID" value="AEV31376.1"/>
    <property type="molecule type" value="Genomic_DNA"/>
</dbReference>
<dbReference type="Pfam" id="PF13424">
    <property type="entry name" value="TPR_12"/>
    <property type="match status" value="2"/>
</dbReference>
<dbReference type="OrthoDB" id="9810447at2"/>
<evidence type="ECO:0000313" key="8">
    <source>
        <dbReference type="Proteomes" id="UP000005631"/>
    </source>
</evidence>
<dbReference type="Proteomes" id="UP000005631">
    <property type="component" value="Chromosome"/>
</dbReference>
<dbReference type="AlphaFoldDB" id="G8R8J4"/>
<feature type="domain" description="Histidine kinase" evidence="6">
    <location>
        <begin position="493"/>
        <end position="709"/>
    </location>
</feature>
<dbReference type="InterPro" id="IPR036097">
    <property type="entry name" value="HisK_dim/P_sf"/>
</dbReference>
<dbReference type="SUPFAM" id="SSF47384">
    <property type="entry name" value="Homodimeric domain of signal transducing histidine kinase"/>
    <property type="match status" value="1"/>
</dbReference>
<proteinExistence type="predicted"/>
<dbReference type="InterPro" id="IPR005467">
    <property type="entry name" value="His_kinase_dom"/>
</dbReference>
<comment type="catalytic activity">
    <reaction evidence="1">
        <text>ATP + protein L-histidine = ADP + protein N-phospho-L-histidine.</text>
        <dbReference type="EC" id="2.7.13.3"/>
    </reaction>
</comment>
<dbReference type="InterPro" id="IPR019734">
    <property type="entry name" value="TPR_rpt"/>
</dbReference>
<dbReference type="Gene3D" id="1.10.287.130">
    <property type="match status" value="1"/>
</dbReference>
<feature type="chain" id="PRO_5003514845" description="histidine kinase" evidence="5">
    <location>
        <begin position="23"/>
        <end position="713"/>
    </location>
</feature>
<dbReference type="SMART" id="SM00387">
    <property type="entry name" value="HATPase_c"/>
    <property type="match status" value="1"/>
</dbReference>
<keyword evidence="7" id="KW-0418">Kinase</keyword>
<dbReference type="Pfam" id="PF00512">
    <property type="entry name" value="HisKA"/>
    <property type="match status" value="1"/>
</dbReference>
<keyword evidence="4" id="KW-0472">Membrane</keyword>
<dbReference type="SMART" id="SM00028">
    <property type="entry name" value="TPR"/>
    <property type="match status" value="6"/>
</dbReference>
<evidence type="ECO:0000256" key="1">
    <source>
        <dbReference type="ARBA" id="ARBA00000085"/>
    </source>
</evidence>
<dbReference type="SMART" id="SM00388">
    <property type="entry name" value="HisKA"/>
    <property type="match status" value="1"/>
</dbReference>
<sequence length="713" mass="81167">MKQLFAFLTFLSIVTSPFFALAQYSNLSLQQILDSASEMNEVDHRQEVEELLNEAEDRLSESTPNRQLLSFYITSGIYFFDGSFIPKSREYFDKALEIAEEIQDSSKIGLVYSHIANTEVKSGVAAEAIKYYEKALSYYINRDDKIYYSILLNMANAYSRVNLHQKALSNLLTAKKYFTENKDYTKLAIVENNIGEIYRININDYDEARTHYKRALVANKKVNNSFGLAQNYHNLSIAFSAENIRDSALFYAKKSVALKQQFGTNGEMASANYLLATTYKQSEVYDEAIKYHNISLKQCRENQLTQGIFHNLMDLGEIYFKIGSFKKSEEMLIECLEMAEESGQLSMFESVYTGLYEVNKAQGNFENALKYFEKMQAILDSIKINQEEQHFAELRTQYEADLAEAENMVLKEKEVAQSQKLKSQQILLYISSISIILLLLAGAWLIKTLGQRNRAFVREKESSDALSQQYIKLKERESELAESNDLKNKILSVLGHDLRTPLAGISSLLSTMSAVEITREELQDLFGHLKKEVDISLTTLHEILAWARLQMNEISKLIQKLDTKELLNEVVNIYEPNIRAKQLKLELNVSPNTELWADYNQMRSICGNLLSNAIKFTPEKGFLKIDVRDNSEFTEITFCDSGLGIPENVLHNLNNRDGLISNQGTSGESGTGIGLRIVTDFVDAHNGVLHFKNNPEMGTSVSVQIPKPDKRIK</sequence>
<dbReference type="SUPFAM" id="SSF55874">
    <property type="entry name" value="ATPase domain of HSP90 chaperone/DNA topoisomerase II/histidine kinase"/>
    <property type="match status" value="1"/>
</dbReference>
<dbReference type="PANTHER" id="PTHR43547">
    <property type="entry name" value="TWO-COMPONENT HISTIDINE KINASE"/>
    <property type="match status" value="1"/>
</dbReference>
<name>G8R8J4_OWEHD</name>
<dbReference type="Gene3D" id="3.30.565.10">
    <property type="entry name" value="Histidine kinase-like ATPase, C-terminal domain"/>
    <property type="match status" value="1"/>
</dbReference>
<dbReference type="InterPro" id="IPR003594">
    <property type="entry name" value="HATPase_dom"/>
</dbReference>
<dbReference type="RefSeq" id="WP_014200737.1">
    <property type="nucleotide sequence ID" value="NC_016599.1"/>
</dbReference>
<evidence type="ECO:0000256" key="5">
    <source>
        <dbReference type="SAM" id="SignalP"/>
    </source>
</evidence>
<keyword evidence="8" id="KW-1185">Reference proteome</keyword>
<dbReference type="Gene3D" id="1.25.40.10">
    <property type="entry name" value="Tetratricopeptide repeat domain"/>
    <property type="match status" value="3"/>
</dbReference>
<keyword evidence="4" id="KW-0812">Transmembrane</keyword>
<evidence type="ECO:0000256" key="4">
    <source>
        <dbReference type="SAM" id="Phobius"/>
    </source>
</evidence>
<evidence type="ECO:0000259" key="6">
    <source>
        <dbReference type="PROSITE" id="PS50109"/>
    </source>
</evidence>
<dbReference type="PANTHER" id="PTHR43547:SF2">
    <property type="entry name" value="HYBRID SIGNAL TRANSDUCTION HISTIDINE KINASE C"/>
    <property type="match status" value="1"/>
</dbReference>
<dbReference type="CDD" id="cd00082">
    <property type="entry name" value="HisKA"/>
    <property type="match status" value="1"/>
</dbReference>
<keyword evidence="7" id="KW-0808">Transferase</keyword>
<gene>
    <name evidence="7" type="ordered locus">Oweho_0355</name>
</gene>
<reference evidence="7 8" key="1">
    <citation type="journal article" date="2012" name="Stand. Genomic Sci.">
        <title>Genome sequence of the orange-pigmented seawater bacterium Owenweeksia hongkongensis type strain (UST20020801(T)).</title>
        <authorList>
            <person name="Riedel T."/>
            <person name="Held B."/>
            <person name="Nolan M."/>
            <person name="Lucas S."/>
            <person name="Lapidus A."/>
            <person name="Tice H."/>
            <person name="Del Rio T.G."/>
            <person name="Cheng J.F."/>
            <person name="Han C."/>
            <person name="Tapia R."/>
            <person name="Goodwin L.A."/>
            <person name="Pitluck S."/>
            <person name="Liolios K."/>
            <person name="Mavromatis K."/>
            <person name="Pagani I."/>
            <person name="Ivanova N."/>
            <person name="Mikhailova N."/>
            <person name="Pati A."/>
            <person name="Chen A."/>
            <person name="Palaniappan K."/>
            <person name="Rohde M."/>
            <person name="Tindall B.J."/>
            <person name="Detter J.C."/>
            <person name="Goker M."/>
            <person name="Woyke T."/>
            <person name="Bristow J."/>
            <person name="Eisen J.A."/>
            <person name="Markowitz V."/>
            <person name="Hugenholtz P."/>
            <person name="Klenk H.P."/>
            <person name="Kyrpides N.C."/>
        </authorList>
    </citation>
    <scope>NUCLEOTIDE SEQUENCE</scope>
    <source>
        <strain evidence="8">DSM 17368 / JCM 12287 / NRRL B-23963</strain>
    </source>
</reference>
<dbReference type="PRINTS" id="PR00344">
    <property type="entry name" value="BCTRLSENSOR"/>
</dbReference>
<dbReference type="GO" id="GO:0000155">
    <property type="term" value="F:phosphorelay sensor kinase activity"/>
    <property type="evidence" value="ECO:0007669"/>
    <property type="project" value="InterPro"/>
</dbReference>
<dbReference type="STRING" id="926562.Oweho_0355"/>
<accession>G8R8J4</accession>
<dbReference type="eggNOG" id="COG2205">
    <property type="taxonomic scope" value="Bacteria"/>
</dbReference>
<protein>
    <recommendedName>
        <fullName evidence="2">histidine kinase</fullName>
        <ecNumber evidence="2">2.7.13.3</ecNumber>
    </recommendedName>
</protein>
<dbReference type="InterPro" id="IPR003661">
    <property type="entry name" value="HisK_dim/P_dom"/>
</dbReference>
<keyword evidence="4" id="KW-1133">Transmembrane helix</keyword>
<feature type="signal peptide" evidence="5">
    <location>
        <begin position="1"/>
        <end position="22"/>
    </location>
</feature>